<dbReference type="Pfam" id="PF13426">
    <property type="entry name" value="PAS_9"/>
    <property type="match status" value="1"/>
</dbReference>
<comment type="caution">
    <text evidence="3">The sequence shown here is derived from an EMBL/GenBank/DDBJ whole genome shotgun (WGS) entry which is preliminary data.</text>
</comment>
<dbReference type="AlphaFoldDB" id="A0AAE3M3I1"/>
<evidence type="ECO:0000313" key="3">
    <source>
        <dbReference type="EMBL" id="MCW3786566.1"/>
    </source>
</evidence>
<dbReference type="InterPro" id="IPR035965">
    <property type="entry name" value="PAS-like_dom_sf"/>
</dbReference>
<dbReference type="SUPFAM" id="SSF55785">
    <property type="entry name" value="PYP-like sensor domain (PAS domain)"/>
    <property type="match status" value="2"/>
</dbReference>
<keyword evidence="1" id="KW-1133">Transmembrane helix</keyword>
<dbReference type="InterPro" id="IPR013655">
    <property type="entry name" value="PAS_fold_3"/>
</dbReference>
<organism evidence="3 4">
    <name type="scientific">Plebeiibacterium sediminum</name>
    <dbReference type="NCBI Taxonomy" id="2992112"/>
    <lineage>
        <taxon>Bacteria</taxon>
        <taxon>Pseudomonadati</taxon>
        <taxon>Bacteroidota</taxon>
        <taxon>Bacteroidia</taxon>
        <taxon>Marinilabiliales</taxon>
        <taxon>Marinilabiliaceae</taxon>
        <taxon>Plebeiibacterium</taxon>
    </lineage>
</organism>
<dbReference type="NCBIfam" id="TIGR00229">
    <property type="entry name" value="sensory_box"/>
    <property type="match status" value="1"/>
</dbReference>
<dbReference type="Pfam" id="PF08447">
    <property type="entry name" value="PAS_3"/>
    <property type="match status" value="1"/>
</dbReference>
<evidence type="ECO:0000259" key="2">
    <source>
        <dbReference type="PROSITE" id="PS50112"/>
    </source>
</evidence>
<reference evidence="3" key="1">
    <citation type="submission" date="2022-10" db="EMBL/GenBank/DDBJ databases">
        <authorList>
            <person name="Yu W.X."/>
        </authorList>
    </citation>
    <scope>NUCLEOTIDE SEQUENCE</scope>
    <source>
        <strain evidence="3">AAT</strain>
    </source>
</reference>
<name>A0AAE3M3I1_9BACT</name>
<keyword evidence="1" id="KW-0472">Membrane</keyword>
<sequence length="359" mass="41533">MKDDVIIKVKHFSITILYAILVWFLDSTIDYLFFSEGKSFSDIAFFQISSIELYHRLIFIAFILLYGVIQGIGLLHQRQKNIAFRKVNNELLVNKSKLIKANENLSMNNDKFISYLENSPYGIMVLYPSKTIYEGNSEMGNIFGCSRHELEKLTFWDLIPDFAKKMGIDLFDKVDREGSGSADLPYLNHIKEIRFCKIKAIKLDDGNTLVFFTDITKSLEADKKLKESDNRFHSIFNDVDNIAVQGYDKDRSVIYWNRASEVLYGYSKEEAIGQKLEDLIIPENMKENVIAGIINWYENNEPIPSGELYLKCKNGKPVHVYSNHVMINKLNGKKEMFCVDIELDHLCNKKEQLVNVNKN</sequence>
<dbReference type="InterPro" id="IPR000014">
    <property type="entry name" value="PAS"/>
</dbReference>
<feature type="domain" description="PAS" evidence="2">
    <location>
        <begin position="248"/>
        <end position="284"/>
    </location>
</feature>
<feature type="transmembrane region" description="Helical" evidence="1">
    <location>
        <begin position="12"/>
        <end position="34"/>
    </location>
</feature>
<dbReference type="EMBL" id="JAPDPJ010000015">
    <property type="protein sequence ID" value="MCW3786566.1"/>
    <property type="molecule type" value="Genomic_DNA"/>
</dbReference>
<evidence type="ECO:0000256" key="1">
    <source>
        <dbReference type="SAM" id="Phobius"/>
    </source>
</evidence>
<protein>
    <submittedName>
        <fullName evidence="3">PAS domain-containing protein</fullName>
    </submittedName>
</protein>
<proteinExistence type="predicted"/>
<dbReference type="Proteomes" id="UP001209229">
    <property type="component" value="Unassembled WGS sequence"/>
</dbReference>
<feature type="transmembrane region" description="Helical" evidence="1">
    <location>
        <begin position="54"/>
        <end position="75"/>
    </location>
</feature>
<keyword evidence="1" id="KW-0812">Transmembrane</keyword>
<dbReference type="PROSITE" id="PS50112">
    <property type="entry name" value="PAS"/>
    <property type="match status" value="1"/>
</dbReference>
<dbReference type="SMART" id="SM00091">
    <property type="entry name" value="PAS"/>
    <property type="match status" value="2"/>
</dbReference>
<dbReference type="CDD" id="cd00130">
    <property type="entry name" value="PAS"/>
    <property type="match status" value="1"/>
</dbReference>
<gene>
    <name evidence="3" type="ORF">OM075_08815</name>
</gene>
<accession>A0AAE3M3I1</accession>
<dbReference type="Gene3D" id="3.30.450.20">
    <property type="entry name" value="PAS domain"/>
    <property type="match status" value="2"/>
</dbReference>
<evidence type="ECO:0000313" key="4">
    <source>
        <dbReference type="Proteomes" id="UP001209229"/>
    </source>
</evidence>
<dbReference type="RefSeq" id="WP_301190131.1">
    <property type="nucleotide sequence ID" value="NZ_JAPDPJ010000015.1"/>
</dbReference>
<keyword evidence="4" id="KW-1185">Reference proteome</keyword>